<evidence type="ECO:0000256" key="3">
    <source>
        <dbReference type="ARBA" id="ARBA00022603"/>
    </source>
</evidence>
<keyword evidence="5" id="KW-0949">S-adenosyl-L-methionine</keyword>
<dbReference type="OrthoDB" id="9816072at2"/>
<dbReference type="AlphaFoldDB" id="A0A0P0NZU6"/>
<evidence type="ECO:0000256" key="2">
    <source>
        <dbReference type="ARBA" id="ARBA00022552"/>
    </source>
</evidence>
<dbReference type="RefSeq" id="WP_062146431.1">
    <property type="nucleotide sequence ID" value="NZ_CP013002.1"/>
</dbReference>
<gene>
    <name evidence="7" type="ORF">AQ619_08735</name>
</gene>
<dbReference type="InterPro" id="IPR046977">
    <property type="entry name" value="RsmC/RlmG"/>
</dbReference>
<evidence type="ECO:0000256" key="5">
    <source>
        <dbReference type="ARBA" id="ARBA00022691"/>
    </source>
</evidence>
<dbReference type="STRING" id="69395.AQ619_08735"/>
<dbReference type="Gene3D" id="3.40.50.150">
    <property type="entry name" value="Vaccinia Virus protein VP39"/>
    <property type="match status" value="1"/>
</dbReference>
<keyword evidence="3 7" id="KW-0489">Methyltransferase</keyword>
<dbReference type="InterPro" id="IPR007848">
    <property type="entry name" value="Small_mtfrase_dom"/>
</dbReference>
<keyword evidence="4 7" id="KW-0808">Transferase</keyword>
<dbReference type="PROSITE" id="PS00092">
    <property type="entry name" value="N6_MTASE"/>
    <property type="match status" value="1"/>
</dbReference>
<reference evidence="7 8" key="1">
    <citation type="submission" date="2015-10" db="EMBL/GenBank/DDBJ databases">
        <title>Conservation of the essential genome among Caulobacter and Brevundimonas species.</title>
        <authorList>
            <person name="Scott D."/>
            <person name="Ely B."/>
        </authorList>
    </citation>
    <scope>NUCLEOTIDE SEQUENCE [LARGE SCALE GENOMIC DNA]</scope>
    <source>
        <strain evidence="7 8">CB4</strain>
    </source>
</reference>
<accession>A0A0P0NZU6</accession>
<dbReference type="GO" id="GO:0003676">
    <property type="term" value="F:nucleic acid binding"/>
    <property type="evidence" value="ECO:0007669"/>
    <property type="project" value="InterPro"/>
</dbReference>
<evidence type="ECO:0000313" key="7">
    <source>
        <dbReference type="EMBL" id="ALL13428.1"/>
    </source>
</evidence>
<feature type="domain" description="Methyltransferase small" evidence="6">
    <location>
        <begin position="137"/>
        <end position="299"/>
    </location>
</feature>
<protein>
    <submittedName>
        <fullName evidence="7">Methyltransferase</fullName>
    </submittedName>
</protein>
<proteinExistence type="predicted"/>
<dbReference type="PANTHER" id="PTHR47816">
    <property type="entry name" value="RIBOSOMAL RNA SMALL SUBUNIT METHYLTRANSFERASE C"/>
    <property type="match status" value="1"/>
</dbReference>
<dbReference type="GO" id="GO:0006364">
    <property type="term" value="P:rRNA processing"/>
    <property type="evidence" value="ECO:0007669"/>
    <property type="project" value="UniProtKB-KW"/>
</dbReference>
<keyword evidence="8" id="KW-1185">Reference proteome</keyword>
<dbReference type="KEGG" id="chq:AQ619_08735"/>
<dbReference type="EMBL" id="CP013002">
    <property type="protein sequence ID" value="ALL13428.1"/>
    <property type="molecule type" value="Genomic_DNA"/>
</dbReference>
<evidence type="ECO:0000256" key="1">
    <source>
        <dbReference type="ARBA" id="ARBA00022490"/>
    </source>
</evidence>
<organism evidence="7 8">
    <name type="scientific">Caulobacter henricii</name>
    <dbReference type="NCBI Taxonomy" id="69395"/>
    <lineage>
        <taxon>Bacteria</taxon>
        <taxon>Pseudomonadati</taxon>
        <taxon>Pseudomonadota</taxon>
        <taxon>Alphaproteobacteria</taxon>
        <taxon>Caulobacterales</taxon>
        <taxon>Caulobacteraceae</taxon>
        <taxon>Caulobacter</taxon>
    </lineage>
</organism>
<dbReference type="InterPro" id="IPR002052">
    <property type="entry name" value="DNA_methylase_N6_adenine_CS"/>
</dbReference>
<name>A0A0P0NZU6_9CAUL</name>
<dbReference type="CDD" id="cd02440">
    <property type="entry name" value="AdoMet_MTases"/>
    <property type="match status" value="1"/>
</dbReference>
<dbReference type="PANTHER" id="PTHR47816:SF4">
    <property type="entry name" value="RIBOSOMAL RNA SMALL SUBUNIT METHYLTRANSFERASE C"/>
    <property type="match status" value="1"/>
</dbReference>
<sequence length="303" mass="33011">MSTARTAYYGLADHDLAPVAADAIQVSPLVVGATDLASIQDQSLEAFAVRAPAGVVERRFVLAQALRTLRIDGRLTVFGPKDRGGLRLKKELEAFGCVVGESSKKHHRICVALRPAVTEGLEVAIEAGSPRRAVDELWTQPGVFSWDRLDPGTALLQKTLPPLSGTGADFGCGIGWLSRSVLTSPKVTKLTLVDLDRRAVDAACRNIDDPRAEFLWDDVRQAGGRMEKLDFIVTNPPFHETGGEDRSLGQAFIKTAAACLRKGGDLWLVANRHLPYEAILKEHFTQVRLAGETNGYKVFEARK</sequence>
<keyword evidence="1" id="KW-0963">Cytoplasm</keyword>
<dbReference type="GO" id="GO:0008757">
    <property type="term" value="F:S-adenosylmethionine-dependent methyltransferase activity"/>
    <property type="evidence" value="ECO:0007669"/>
    <property type="project" value="InterPro"/>
</dbReference>
<keyword evidence="2" id="KW-0698">rRNA processing</keyword>
<dbReference type="GO" id="GO:0032259">
    <property type="term" value="P:methylation"/>
    <property type="evidence" value="ECO:0007669"/>
    <property type="project" value="UniProtKB-KW"/>
</dbReference>
<evidence type="ECO:0000256" key="4">
    <source>
        <dbReference type="ARBA" id="ARBA00022679"/>
    </source>
</evidence>
<dbReference type="InterPro" id="IPR029063">
    <property type="entry name" value="SAM-dependent_MTases_sf"/>
</dbReference>
<evidence type="ECO:0000313" key="8">
    <source>
        <dbReference type="Proteomes" id="UP000056905"/>
    </source>
</evidence>
<dbReference type="SUPFAM" id="SSF53335">
    <property type="entry name" value="S-adenosyl-L-methionine-dependent methyltransferases"/>
    <property type="match status" value="1"/>
</dbReference>
<dbReference type="Pfam" id="PF05175">
    <property type="entry name" value="MTS"/>
    <property type="match status" value="1"/>
</dbReference>
<dbReference type="Proteomes" id="UP000056905">
    <property type="component" value="Chromosome"/>
</dbReference>
<dbReference type="GO" id="GO:0008170">
    <property type="term" value="F:N-methyltransferase activity"/>
    <property type="evidence" value="ECO:0007669"/>
    <property type="project" value="UniProtKB-ARBA"/>
</dbReference>
<evidence type="ECO:0000259" key="6">
    <source>
        <dbReference type="Pfam" id="PF05175"/>
    </source>
</evidence>